<dbReference type="InterPro" id="IPR023809">
    <property type="entry name" value="Thiopep_bacteriocin_synth_dom"/>
</dbReference>
<proteinExistence type="predicted"/>
<dbReference type="Pfam" id="PF14028">
    <property type="entry name" value="Lant_dehydr_C"/>
    <property type="match status" value="1"/>
</dbReference>
<name>A0A7W7CIT7_9PSEU</name>
<feature type="domain" description="Thiopeptide-type bacteriocin biosynthesis" evidence="2">
    <location>
        <begin position="769"/>
        <end position="1035"/>
    </location>
</feature>
<dbReference type="Pfam" id="PF04738">
    <property type="entry name" value="Lant_dehydr_N"/>
    <property type="match status" value="1"/>
</dbReference>
<feature type="domain" description="Lantibiotic dehydratase N-terminal" evidence="1">
    <location>
        <begin position="51"/>
        <end position="693"/>
    </location>
</feature>
<reference evidence="3 4" key="1">
    <citation type="submission" date="2020-08" db="EMBL/GenBank/DDBJ databases">
        <title>Sequencing the genomes of 1000 actinobacteria strains.</title>
        <authorList>
            <person name="Klenk H.-P."/>
        </authorList>
    </citation>
    <scope>NUCLEOTIDE SEQUENCE [LARGE SCALE GENOMIC DNA]</scope>
    <source>
        <strain evidence="3 4">DSM 44230</strain>
    </source>
</reference>
<keyword evidence="4" id="KW-1185">Reference proteome</keyword>
<comment type="caution">
    <text evidence="3">The sequence shown here is derived from an EMBL/GenBank/DDBJ whole genome shotgun (WGS) entry which is preliminary data.</text>
</comment>
<dbReference type="AlphaFoldDB" id="A0A7W7CIT7"/>
<evidence type="ECO:0000313" key="4">
    <source>
        <dbReference type="Proteomes" id="UP000533598"/>
    </source>
</evidence>
<evidence type="ECO:0000259" key="1">
    <source>
        <dbReference type="Pfam" id="PF04738"/>
    </source>
</evidence>
<dbReference type="NCBIfam" id="TIGR03891">
    <property type="entry name" value="thiopep_ocin"/>
    <property type="match status" value="1"/>
</dbReference>
<accession>A0A7W7CIT7</accession>
<dbReference type="InterPro" id="IPR006827">
    <property type="entry name" value="Lant_deHydtase_N"/>
</dbReference>
<protein>
    <submittedName>
        <fullName evidence="3">Thiopeptide-type bacteriocin biosynthesis protein</fullName>
    </submittedName>
</protein>
<evidence type="ECO:0000313" key="3">
    <source>
        <dbReference type="EMBL" id="MBB4680224.1"/>
    </source>
</evidence>
<sequence length="1048" mass="116152">MAGPRYEPADFFLLRAPALPAGVFQDLLATSTEDPEQARAEVRQRLHALAAQPAVRRALTIASGDLVDALDRAGESAPAGKRARRLHSRLLRYLIRMTTRPTPFGAFSGVAVGEFGPETTACLGESALRDNRIRADMAWLLTLIKQLESDEQLRPHLRVVLNSSVHRSGDRLVLPYADIYGHNDNRAVRVRATTAALAVTRLAATPIPLAQLLAGLAEEFPGVDPARVSGLVEELRTLNFLTSDLRPPLTVAQPEAQLAKQLAGIEAAGEAAEALREVINLAHRAATEPDPAALAELTAAQRALTPEHTGPTYQLDATLDLPRTRLSGAVGEAVAEAVDCLMRLSAALPGHNHHLAQYRDAFTERYGLLALVPVLELLSPEHGLDAPPTYTEPPRGYPLPHNVQEPWQQDFDKVLTEFAVQAWCAGDHEIELTDEWLNRFAPPEDAPPLALYPALDVFAQISTDRSVDSGEWRAVLRQEGLAFGGRTSGRFFDLLGEDAVDRLRGYARREEELSPEVVYAELCYLPNHGRAANVALRPLLRGYEVPVNTTPSVPPERVIDLADLCVGANEDRFFLWSRRLGKQVVVSQNHMLSPHVAPNVARFVLEVSNDGYAMPCGFRWGPLETMPFLPRVTRGKVVLRPAQWNLTSLPGKDFPAEVRAWRERWRVPRHVYLVEADNRLLLDLDHPMCLDELATELNRGPEPVTVHEMLPAFDQQWLRDAEGAAYLEEIVVPLIARNSADTARSEVTLTAPTAAAPEIIRQHLPGGQWTFLKLYAGITQQDEVIATRLRELVAMLREQGLIDRWFYIRYMDPRPHLRLRFRAADPEVAPQLLWYLTVWSGQLAEEGLAFDTAIAGYTPEIERYGGPPVFDTVEPLFAANSDVTADLVTLLHNDKDGIRPEFAAIAAVDTLYRQWGLTPRERMELLPNSGGADAEAARTEFQQQRAYLTELLVPWDYRPHEQGRAHHEMINEILAPQQEAVAAAAHAVREAAAVGVLWGAESSVLGSLAHMQINRLLPIDLRRESHLYAVWRQALRAIGGRPAPEAKA</sequence>
<dbReference type="EMBL" id="JACHMH010000001">
    <property type="protein sequence ID" value="MBB4680224.1"/>
    <property type="molecule type" value="Genomic_DNA"/>
</dbReference>
<dbReference type="Proteomes" id="UP000533598">
    <property type="component" value="Unassembled WGS sequence"/>
</dbReference>
<gene>
    <name evidence="3" type="ORF">HNR67_006342</name>
</gene>
<evidence type="ECO:0000259" key="2">
    <source>
        <dbReference type="Pfam" id="PF14028"/>
    </source>
</evidence>
<organism evidence="3 4">
    <name type="scientific">Crossiella cryophila</name>
    <dbReference type="NCBI Taxonomy" id="43355"/>
    <lineage>
        <taxon>Bacteria</taxon>
        <taxon>Bacillati</taxon>
        <taxon>Actinomycetota</taxon>
        <taxon>Actinomycetes</taxon>
        <taxon>Pseudonocardiales</taxon>
        <taxon>Pseudonocardiaceae</taxon>
        <taxon>Crossiella</taxon>
    </lineage>
</organism>
<dbReference type="RefSeq" id="WP_185005879.1">
    <property type="nucleotide sequence ID" value="NZ_BAAAUI010000009.1"/>
</dbReference>